<dbReference type="Pfam" id="PF05159">
    <property type="entry name" value="Capsule_synth"/>
    <property type="match status" value="1"/>
</dbReference>
<dbReference type="Proteomes" id="UP001497602">
    <property type="component" value="Unassembled WGS sequence"/>
</dbReference>
<reference evidence="1 2" key="1">
    <citation type="submission" date="2024-05" db="EMBL/GenBank/DDBJ databases">
        <authorList>
            <person name="Duchaud E."/>
        </authorList>
    </citation>
    <scope>NUCLEOTIDE SEQUENCE [LARGE SCALE GENOMIC DNA]</scope>
    <source>
        <strain evidence="1">Ena-SAMPLE-TAB-13-05-2024-13:56:06:370-140305</strain>
    </source>
</reference>
<organism evidence="1 2">
    <name type="scientific">Tenacibaculum vairaonense</name>
    <dbReference type="NCBI Taxonomy" id="3137860"/>
    <lineage>
        <taxon>Bacteria</taxon>
        <taxon>Pseudomonadati</taxon>
        <taxon>Bacteroidota</taxon>
        <taxon>Flavobacteriia</taxon>
        <taxon>Flavobacteriales</taxon>
        <taxon>Flavobacteriaceae</taxon>
        <taxon>Tenacibaculum</taxon>
    </lineage>
</organism>
<proteinExistence type="predicted"/>
<dbReference type="EMBL" id="CAXJRC010000011">
    <property type="protein sequence ID" value="CAL2105882.1"/>
    <property type="molecule type" value="Genomic_DNA"/>
</dbReference>
<comment type="caution">
    <text evidence="1">The sequence shown here is derived from an EMBL/GenBank/DDBJ whole genome shotgun (WGS) entry which is preliminary data.</text>
</comment>
<accession>A0ABM9PJR4</accession>
<gene>
    <name evidence="1" type="ORF">T190115A13A_10038</name>
</gene>
<evidence type="ECO:0000313" key="2">
    <source>
        <dbReference type="Proteomes" id="UP001497602"/>
    </source>
</evidence>
<dbReference type="SUPFAM" id="SSF53756">
    <property type="entry name" value="UDP-Glycosyltransferase/glycogen phosphorylase"/>
    <property type="match status" value="1"/>
</dbReference>
<dbReference type="RefSeq" id="WP_348737710.1">
    <property type="nucleotide sequence ID" value="NZ_CAXJRC010000011.1"/>
</dbReference>
<dbReference type="InterPro" id="IPR007833">
    <property type="entry name" value="Capsule_polysaccharide_synth"/>
</dbReference>
<protein>
    <submittedName>
        <fullName evidence="1">Polysaccharide biosynthesis protein</fullName>
    </submittedName>
</protein>
<evidence type="ECO:0000313" key="1">
    <source>
        <dbReference type="EMBL" id="CAL2105882.1"/>
    </source>
</evidence>
<name>A0ABM9PJR4_9FLAO</name>
<keyword evidence="2" id="KW-1185">Reference proteome</keyword>
<sequence>MEYNLVFIRSWNQDSITAYSRQLAEEVLTISDFKNLGDICLYDEIYYGNYEFFVEEKIIQEIILRDRVLRMLNEKEAIRLVKNTFYAIDRVFKKHTIKNVVAQCIDNYILHILNIITKWNNIDFHGFVISFIENTYRITAMGEYNYSRKVENEEVEKVFEKFNNKIPKPFYLSRRKRKFNVKIKQVFKMMLKYFYFGFKYFSGIDKSYHSLLSFKSVVGYKLKDVYSGIESDNDWVEKIELTNKTIVFHPLQYFPEATTEYWVEDLNLIDYENKIVNCLDATGNDILWLLKEHPAQDGLRYDSKLYESVKERKNVIVIPTNVPSDKVMEMSDLILVWTGTAGFEAVFKNKPVIHFGKPYYAKEDCFTYCSNLNDLELFIQEAIKKERLTDEQKKGLIRYVLEGTLKGRFRNPIIKDGKWDDSEAYNNEGLQSFKEYVTKTASL</sequence>